<dbReference type="RefSeq" id="WP_169682668.1">
    <property type="nucleotide sequence ID" value="NZ_JABBNU010000008.1"/>
</dbReference>
<gene>
    <name evidence="2" type="ORF">HH304_13915</name>
</gene>
<dbReference type="PROSITE" id="PS51257">
    <property type="entry name" value="PROKAR_LIPOPROTEIN"/>
    <property type="match status" value="1"/>
</dbReference>
<feature type="signal peptide" evidence="1">
    <location>
        <begin position="1"/>
        <end position="19"/>
    </location>
</feature>
<dbReference type="Pfam" id="PF16819">
    <property type="entry name" value="DUF5074"/>
    <property type="match status" value="1"/>
</dbReference>
<dbReference type="Proteomes" id="UP000559010">
    <property type="component" value="Unassembled WGS sequence"/>
</dbReference>
<evidence type="ECO:0000313" key="2">
    <source>
        <dbReference type="EMBL" id="NMM49500.1"/>
    </source>
</evidence>
<protein>
    <submittedName>
        <fullName evidence="2">Uncharacterized protein</fullName>
    </submittedName>
</protein>
<keyword evidence="1" id="KW-0732">Signal</keyword>
<dbReference type="EMBL" id="JABBNU010000008">
    <property type="protein sequence ID" value="NMM49500.1"/>
    <property type="molecule type" value="Genomic_DNA"/>
</dbReference>
<dbReference type="AlphaFoldDB" id="A0A848J4R1"/>
<name>A0A848J4R1_9BACT</name>
<accession>A0A848J4R1</accession>
<evidence type="ECO:0000313" key="3">
    <source>
        <dbReference type="Proteomes" id="UP000559010"/>
    </source>
</evidence>
<reference evidence="2 3" key="1">
    <citation type="submission" date="2020-04" db="EMBL/GenBank/DDBJ databases">
        <title>Flammeovirgaceae bacterium KN852 isolated from deep sea.</title>
        <authorList>
            <person name="Zhang D.-C."/>
        </authorList>
    </citation>
    <scope>NUCLEOTIDE SEQUENCE [LARGE SCALE GENOMIC DNA]</scope>
    <source>
        <strain evidence="2 3">KN852</strain>
    </source>
</reference>
<organism evidence="2 3">
    <name type="scientific">Marinigracilibium pacificum</name>
    <dbReference type="NCBI Taxonomy" id="2729599"/>
    <lineage>
        <taxon>Bacteria</taxon>
        <taxon>Pseudomonadati</taxon>
        <taxon>Bacteroidota</taxon>
        <taxon>Cytophagia</taxon>
        <taxon>Cytophagales</taxon>
        <taxon>Flammeovirgaceae</taxon>
        <taxon>Marinigracilibium</taxon>
    </lineage>
</organism>
<dbReference type="InterPro" id="IPR015943">
    <property type="entry name" value="WD40/YVTN_repeat-like_dom_sf"/>
</dbReference>
<keyword evidence="3" id="KW-1185">Reference proteome</keyword>
<evidence type="ECO:0000256" key="1">
    <source>
        <dbReference type="SAM" id="SignalP"/>
    </source>
</evidence>
<dbReference type="InterPro" id="IPR031815">
    <property type="entry name" value="DUF5074"/>
</dbReference>
<proteinExistence type="predicted"/>
<dbReference type="SUPFAM" id="SSF63829">
    <property type="entry name" value="Calcium-dependent phosphotriesterase"/>
    <property type="match status" value="1"/>
</dbReference>
<dbReference type="Gene3D" id="2.130.10.10">
    <property type="entry name" value="YVTN repeat-like/Quinoprotein amine dehydrogenase"/>
    <property type="match status" value="1"/>
</dbReference>
<comment type="caution">
    <text evidence="2">The sequence shown here is derived from an EMBL/GenBank/DDBJ whole genome shotgun (WGS) entry which is preliminary data.</text>
</comment>
<feature type="chain" id="PRO_5033060948" evidence="1">
    <location>
        <begin position="20"/>
        <end position="348"/>
    </location>
</feature>
<sequence length="348" mass="37750">MIRLKSMLLALVVALIAISCDENEPTAPIDAEKGFLILSEGAFGSGNASLSYFSYADSSIENDVFYNTNNFDLGDQAQGLTSYDDKVFITVQNSAKVEVINSGDFTSVTTIDTLLLKPRYTFAGSEGVFITDWVDGYNGNIKKYDAVTYEFVDSVSTGSGPAKPSLVNGKIWVPNGGGYSTDSTISIYDTDLNFVKEIESGINPLFVIEDKSGDIWVMCKGKSWPESDTRKSSVFKYDDQGNFIEKIDGIDGQYFNSLAYDQANDKIYLGTSSGIHVLDTQSGNLTQDKISVSGVYGLGFDTVNNWILVAVSTGFTTNGEVHIFNSDGSFVKKATVGIGPNGFLYVEK</sequence>